<dbReference type="InterPro" id="IPR057499">
    <property type="entry name" value="Kelch_FKB95"/>
</dbReference>
<keyword evidence="2" id="KW-1185">Reference proteome</keyword>
<dbReference type="SUPFAM" id="SSF81383">
    <property type="entry name" value="F-box domain"/>
    <property type="match status" value="1"/>
</dbReference>
<feature type="domain" description="F-box" evidence="1">
    <location>
        <begin position="23"/>
        <end position="63"/>
    </location>
</feature>
<dbReference type="InterPro" id="IPR015915">
    <property type="entry name" value="Kelch-typ_b-propeller"/>
</dbReference>
<dbReference type="InterPro" id="IPR050354">
    <property type="entry name" value="F-box/kelch-repeat_ARATH"/>
</dbReference>
<dbReference type="Gene3D" id="2.120.10.80">
    <property type="entry name" value="Kelch-type beta propeller"/>
    <property type="match status" value="1"/>
</dbReference>
<name>A0ABM0V169_CAMSA</name>
<dbReference type="RefSeq" id="XP_010449290.1">
    <property type="nucleotide sequence ID" value="XM_010450988.2"/>
</dbReference>
<gene>
    <name evidence="3" type="primary">LOC104731569</name>
</gene>
<organism evidence="2 3">
    <name type="scientific">Camelina sativa</name>
    <name type="common">False flax</name>
    <name type="synonym">Myagrum sativum</name>
    <dbReference type="NCBI Taxonomy" id="90675"/>
    <lineage>
        <taxon>Eukaryota</taxon>
        <taxon>Viridiplantae</taxon>
        <taxon>Streptophyta</taxon>
        <taxon>Embryophyta</taxon>
        <taxon>Tracheophyta</taxon>
        <taxon>Spermatophyta</taxon>
        <taxon>Magnoliopsida</taxon>
        <taxon>eudicotyledons</taxon>
        <taxon>Gunneridae</taxon>
        <taxon>Pentapetalae</taxon>
        <taxon>rosids</taxon>
        <taxon>malvids</taxon>
        <taxon>Brassicales</taxon>
        <taxon>Brassicaceae</taxon>
        <taxon>Camelineae</taxon>
        <taxon>Camelina</taxon>
    </lineage>
</organism>
<dbReference type="Pfam" id="PF00646">
    <property type="entry name" value="F-box"/>
    <property type="match status" value="1"/>
</dbReference>
<dbReference type="Proteomes" id="UP000694864">
    <property type="component" value="Chromosome 12"/>
</dbReference>
<reference evidence="3" key="2">
    <citation type="submission" date="2025-08" db="UniProtKB">
        <authorList>
            <consortium name="RefSeq"/>
        </authorList>
    </citation>
    <scope>IDENTIFICATION</scope>
    <source>
        <tissue evidence="3">Leaf</tissue>
    </source>
</reference>
<dbReference type="SMART" id="SM00612">
    <property type="entry name" value="Kelch"/>
    <property type="match status" value="2"/>
</dbReference>
<reference evidence="2" key="1">
    <citation type="journal article" date="2014" name="Nat. Commun.">
        <title>The emerging biofuel crop Camelina sativa retains a highly undifferentiated hexaploid genome structure.</title>
        <authorList>
            <person name="Kagale S."/>
            <person name="Koh C."/>
            <person name="Nixon J."/>
            <person name="Bollina V."/>
            <person name="Clarke W.E."/>
            <person name="Tuteja R."/>
            <person name="Spillane C."/>
            <person name="Robinson S.J."/>
            <person name="Links M.G."/>
            <person name="Clarke C."/>
            <person name="Higgins E.E."/>
            <person name="Huebert T."/>
            <person name="Sharpe A.G."/>
            <person name="Parkin I.A."/>
        </authorList>
    </citation>
    <scope>NUCLEOTIDE SEQUENCE [LARGE SCALE GENOMIC DNA]</scope>
    <source>
        <strain evidence="2">cv. DH55</strain>
    </source>
</reference>
<dbReference type="PANTHER" id="PTHR24414">
    <property type="entry name" value="F-BOX/KELCH-REPEAT PROTEIN SKIP4"/>
    <property type="match status" value="1"/>
</dbReference>
<dbReference type="PANTHER" id="PTHR24414:SF91">
    <property type="entry name" value="(RAPE) HYPOTHETICAL PROTEIN"/>
    <property type="match status" value="1"/>
</dbReference>
<dbReference type="SMART" id="SM00256">
    <property type="entry name" value="FBOX"/>
    <property type="match status" value="1"/>
</dbReference>
<protein>
    <submittedName>
        <fullName evidence="3">F-box/kelch-repeat protein At4g19865-like isoform X1</fullName>
    </submittedName>
</protein>
<evidence type="ECO:0000313" key="2">
    <source>
        <dbReference type="Proteomes" id="UP000694864"/>
    </source>
</evidence>
<dbReference type="SUPFAM" id="SSF117281">
    <property type="entry name" value="Kelch motif"/>
    <property type="match status" value="1"/>
</dbReference>
<dbReference type="GeneID" id="104731569"/>
<evidence type="ECO:0000313" key="3">
    <source>
        <dbReference type="RefSeq" id="XP_010449290.1"/>
    </source>
</evidence>
<dbReference type="CDD" id="cd22152">
    <property type="entry name" value="F-box_AtAFR-like"/>
    <property type="match status" value="1"/>
</dbReference>
<proteinExistence type="predicted"/>
<dbReference type="InterPro" id="IPR001810">
    <property type="entry name" value="F-box_dom"/>
</dbReference>
<dbReference type="InterPro" id="IPR006652">
    <property type="entry name" value="Kelch_1"/>
</dbReference>
<sequence length="397" mass="44810">MNLQVEPPEMKINNSSPPSFSLLPDEIVVNCLARISRSYYPTLSGVSKSFRSILSSTELYAARSHLGNTEQCLYVGLRDLESSQWFTLSVNPNGTLPDSIVKTRRKKKKKKTTEQLLVPITSSNLPSRSGSTVVGSELYIIGGLVDKGPSSAVRVLNCGSHTWRDAPSMNVARRNASTYVYNGKIYVMGGCQGLEDESWAEVFDTKTQVWERLPDPGSEIRKCFIYKIAEIQGKINFGNYEEMYAYDTKLCKWESCVRDKFATVLRLDCIIENVSYSFGSNYRFGFGDFFLHRAFQWFDEKEGSWRKMKGLKSLVRKYLTNGGSSGNTFKLVSCGGKLIFLWEGYMEFNLNNRKIWGAVIVVEKRDGGDVWGNVEWVDVVHTVPISCYLSECLVVSV</sequence>
<dbReference type="Pfam" id="PF25210">
    <property type="entry name" value="Kelch_FKB95"/>
    <property type="match status" value="1"/>
</dbReference>
<accession>A0ABM0V169</accession>
<dbReference type="InterPro" id="IPR036047">
    <property type="entry name" value="F-box-like_dom_sf"/>
</dbReference>
<evidence type="ECO:0000259" key="1">
    <source>
        <dbReference type="SMART" id="SM00256"/>
    </source>
</evidence>